<dbReference type="AlphaFoldDB" id="A0A8X7WHR6"/>
<dbReference type="PANTHER" id="PTHR47165">
    <property type="entry name" value="OS03G0429900 PROTEIN"/>
    <property type="match status" value="1"/>
</dbReference>
<dbReference type="EMBL" id="JAAMPC010000001">
    <property type="protein sequence ID" value="KAG2331173.1"/>
    <property type="molecule type" value="Genomic_DNA"/>
</dbReference>
<protein>
    <recommendedName>
        <fullName evidence="3">Replication protein A OB domain-containing protein</fullName>
    </recommendedName>
</protein>
<name>A0A8X7WHR6_BRACI</name>
<reference evidence="1 2" key="1">
    <citation type="submission" date="2020-02" db="EMBL/GenBank/DDBJ databases">
        <authorList>
            <person name="Ma Q."/>
            <person name="Huang Y."/>
            <person name="Song X."/>
            <person name="Pei D."/>
        </authorList>
    </citation>
    <scope>NUCLEOTIDE SEQUENCE [LARGE SCALE GENOMIC DNA]</scope>
    <source>
        <strain evidence="1">Sxm20200214</strain>
        <tissue evidence="1">Leaf</tissue>
    </source>
</reference>
<dbReference type="OrthoDB" id="1110184at2759"/>
<accession>A0A8X7WHR6</accession>
<organism evidence="1 2">
    <name type="scientific">Brassica carinata</name>
    <name type="common">Ethiopian mustard</name>
    <name type="synonym">Abyssinian cabbage</name>
    <dbReference type="NCBI Taxonomy" id="52824"/>
    <lineage>
        <taxon>Eukaryota</taxon>
        <taxon>Viridiplantae</taxon>
        <taxon>Streptophyta</taxon>
        <taxon>Embryophyta</taxon>
        <taxon>Tracheophyta</taxon>
        <taxon>Spermatophyta</taxon>
        <taxon>Magnoliopsida</taxon>
        <taxon>eudicotyledons</taxon>
        <taxon>Gunneridae</taxon>
        <taxon>Pentapetalae</taxon>
        <taxon>rosids</taxon>
        <taxon>malvids</taxon>
        <taxon>Brassicales</taxon>
        <taxon>Brassicaceae</taxon>
        <taxon>Brassiceae</taxon>
        <taxon>Brassica</taxon>
    </lineage>
</organism>
<proteinExistence type="predicted"/>
<gene>
    <name evidence="1" type="ORF">Bca52824_002353</name>
</gene>
<dbReference type="PANTHER" id="PTHR47165:SF4">
    <property type="entry name" value="OS03G0429900 PROTEIN"/>
    <property type="match status" value="1"/>
</dbReference>
<comment type="caution">
    <text evidence="1">The sequence shown here is derived from an EMBL/GenBank/DDBJ whole genome shotgun (WGS) entry which is preliminary data.</text>
</comment>
<evidence type="ECO:0000313" key="1">
    <source>
        <dbReference type="EMBL" id="KAG2331173.1"/>
    </source>
</evidence>
<dbReference type="InterPro" id="IPR012340">
    <property type="entry name" value="NA-bd_OB-fold"/>
</dbReference>
<evidence type="ECO:0008006" key="3">
    <source>
        <dbReference type="Google" id="ProtNLM"/>
    </source>
</evidence>
<sequence length="245" mass="27571">MWLDMLLLNVNSTIMQATINAHRLPNSRQRLAAGSMYSISSFDVARCAQNFRLTDSSLMIRFTDSTDFDEITEPVSPLPLEEFRFRNQTELIGLANMNTHLPVISTSITVDVIGEITAVKSTVSGPPEDKNRVMATLELESDVSVTLSLFDSQAVSFHRKLEGMRVDSKVIVATNINPKMVGETNHIIPLQCVLGTPHYSQLQQPTYIQGHEGTMEQIKILMLRLKHRLKSTKPTILKLLTLFRF</sequence>
<evidence type="ECO:0000313" key="2">
    <source>
        <dbReference type="Proteomes" id="UP000886595"/>
    </source>
</evidence>
<keyword evidence="2" id="KW-1185">Reference proteome</keyword>
<dbReference type="Gene3D" id="2.40.50.140">
    <property type="entry name" value="Nucleic acid-binding proteins"/>
    <property type="match status" value="1"/>
</dbReference>
<dbReference type="Proteomes" id="UP000886595">
    <property type="component" value="Unassembled WGS sequence"/>
</dbReference>